<keyword evidence="4" id="KW-1185">Reference proteome</keyword>
<feature type="transmembrane region" description="Helical" evidence="2">
    <location>
        <begin position="453"/>
        <end position="476"/>
    </location>
</feature>
<keyword evidence="2" id="KW-0812">Transmembrane</keyword>
<proteinExistence type="predicted"/>
<evidence type="ECO:0000313" key="4">
    <source>
        <dbReference type="Proteomes" id="UP001596270"/>
    </source>
</evidence>
<evidence type="ECO:0000313" key="3">
    <source>
        <dbReference type="EMBL" id="MFC6280577.1"/>
    </source>
</evidence>
<dbReference type="RefSeq" id="WP_371437782.1">
    <property type="nucleotide sequence ID" value="NZ_JBHSRS010000013.1"/>
</dbReference>
<feature type="transmembrane region" description="Helical" evidence="2">
    <location>
        <begin position="297"/>
        <end position="317"/>
    </location>
</feature>
<evidence type="ECO:0008006" key="5">
    <source>
        <dbReference type="Google" id="ProtNLM"/>
    </source>
</evidence>
<comment type="caution">
    <text evidence="3">The sequence shown here is derived from an EMBL/GenBank/DDBJ whole genome shotgun (WGS) entry which is preliminary data.</text>
</comment>
<feature type="transmembrane region" description="Helical" evidence="2">
    <location>
        <begin position="100"/>
        <end position="121"/>
    </location>
</feature>
<keyword evidence="2" id="KW-1133">Transmembrane helix</keyword>
<organism evidence="3 4">
    <name type="scientific">Polaromonas aquatica</name>
    <dbReference type="NCBI Taxonomy" id="332657"/>
    <lineage>
        <taxon>Bacteria</taxon>
        <taxon>Pseudomonadati</taxon>
        <taxon>Pseudomonadota</taxon>
        <taxon>Betaproteobacteria</taxon>
        <taxon>Burkholderiales</taxon>
        <taxon>Comamonadaceae</taxon>
        <taxon>Polaromonas</taxon>
    </lineage>
</organism>
<dbReference type="Proteomes" id="UP001596270">
    <property type="component" value="Unassembled WGS sequence"/>
</dbReference>
<feature type="transmembrane region" description="Helical" evidence="2">
    <location>
        <begin position="170"/>
        <end position="189"/>
    </location>
</feature>
<feature type="region of interest" description="Disordered" evidence="1">
    <location>
        <begin position="582"/>
        <end position="603"/>
    </location>
</feature>
<feature type="transmembrane region" description="Helical" evidence="2">
    <location>
        <begin position="201"/>
        <end position="228"/>
    </location>
</feature>
<gene>
    <name evidence="3" type="ORF">ACFQND_04955</name>
</gene>
<feature type="transmembrane region" description="Helical" evidence="2">
    <location>
        <begin position="352"/>
        <end position="370"/>
    </location>
</feature>
<protein>
    <recommendedName>
        <fullName evidence="5">4-amino-4-deoxy-L-arabinose transferase</fullName>
    </recommendedName>
</protein>
<accession>A0ABW1TV31</accession>
<feature type="transmembrane region" description="Helical" evidence="2">
    <location>
        <begin position="423"/>
        <end position="441"/>
    </location>
</feature>
<name>A0ABW1TV31_9BURK</name>
<sequence length="603" mass="65327">MNKPSPAIIAQSAVRRLPRLALLLFCLAYVLPGFFGRSPWKNEDIATFGVIRELASNPGNWLAPQLLGQANGFDALAPYWLGAIAIKCLPSLDPAFAVRIPFGLLLVLTLLATWYAVYYLARSPQAQPVAFAFGGEASPVDYARAMADAGVLALIACLGLAQLSHETTPALAQLGFTALVFYAMAASPYRRATKVFGPSLGLFVGLAGLALSGAPTVALLLGLGGTFVEWTHMRWGSSAGSGQLDAGSKRRSWQWVLLIAGITLFVSGLAYELGLWQWRIHLPGTGEQSAWTDWRKLGRLLLWFTWPAWPLALWTLWRWRRQLASRHVALPLWFAATAVGATLTTPAADRSLLLGLPAMAALAAFALPTFKRSVASLIDWFTLLFFTGCGLIIWVVWIAMQTGVPKQPAANVARLAPGFEPSFSWFAFLAAACATLAWAWLVKWRAGAHRAAIWKSLVLPAGGATLCWLLLMTLWLPLLDYARSYAPISRQIARMVDKDACVEIHGIGSAQAAALQYHGHLELREASSQAVCPYLIVDADAQPGLGDTVSLPDWAFQATIRRPTDRNENVLLFKRVSVAGQPAAGTPAKATGTSRPASTRHRP</sequence>
<feature type="transmembrane region" description="Helical" evidence="2">
    <location>
        <begin position="377"/>
        <end position="400"/>
    </location>
</feature>
<keyword evidence="2" id="KW-0472">Membrane</keyword>
<evidence type="ECO:0000256" key="2">
    <source>
        <dbReference type="SAM" id="Phobius"/>
    </source>
</evidence>
<evidence type="ECO:0000256" key="1">
    <source>
        <dbReference type="SAM" id="MobiDB-lite"/>
    </source>
</evidence>
<feature type="compositionally biased region" description="Low complexity" evidence="1">
    <location>
        <begin position="582"/>
        <end position="593"/>
    </location>
</feature>
<feature type="transmembrane region" description="Helical" evidence="2">
    <location>
        <begin position="253"/>
        <end position="276"/>
    </location>
</feature>
<reference evidence="4" key="1">
    <citation type="journal article" date="2019" name="Int. J. Syst. Evol. Microbiol.">
        <title>The Global Catalogue of Microorganisms (GCM) 10K type strain sequencing project: providing services to taxonomists for standard genome sequencing and annotation.</title>
        <authorList>
            <consortium name="The Broad Institute Genomics Platform"/>
            <consortium name="The Broad Institute Genome Sequencing Center for Infectious Disease"/>
            <person name="Wu L."/>
            <person name="Ma J."/>
        </authorList>
    </citation>
    <scope>NUCLEOTIDE SEQUENCE [LARGE SCALE GENOMIC DNA]</scope>
    <source>
        <strain evidence="4">CCUG 39402</strain>
    </source>
</reference>
<dbReference type="EMBL" id="JBHSRS010000013">
    <property type="protein sequence ID" value="MFC6280577.1"/>
    <property type="molecule type" value="Genomic_DNA"/>
</dbReference>